<feature type="transmembrane region" description="Helical" evidence="1">
    <location>
        <begin position="236"/>
        <end position="255"/>
    </location>
</feature>
<keyword evidence="1" id="KW-1133">Transmembrane helix</keyword>
<proteinExistence type="predicted"/>
<feature type="transmembrane region" description="Helical" evidence="1">
    <location>
        <begin position="6"/>
        <end position="25"/>
    </location>
</feature>
<dbReference type="RefSeq" id="XP_006820289.1">
    <property type="nucleotide sequence ID" value="XM_006820226.1"/>
</dbReference>
<evidence type="ECO:0000256" key="1">
    <source>
        <dbReference type="SAM" id="Phobius"/>
    </source>
</evidence>
<dbReference type="InterPro" id="IPR050327">
    <property type="entry name" value="Proton-linked_MCT"/>
</dbReference>
<sequence>MSGFHGIGFAFLYGQSIIIVGKYFYRRHALANGIAYAGGAVGIMALPPLYQVLINKYGWRGAMIVMSGINMHSIVSGMLMRPPPKHDSSETLDTMNNAPIMDETCVIESKVKKEKEGTLTETNYKQCQVHQNRCDESDATERKNIGNRNPKKLRTKIVVKFGLYLFTDSWFNILCITAFLSALGHLAVMAHLISNAASYGIPKLDAAFLMTILGIGALGGRATHGWFVDLGHFSPMFVVAGAWCAAGTVVLLLLIANGNYIVYACLSVSYGFLSGIAIPLNGAVCMKACLPNETFPTAFGWFLSLLGLGNLLGPVLAGWIYDATSNYNMSFLLAGIILILTGLLIFMQIIYKRCRRKKLGMDTQEKEESLLRIPGNTITSSNSVIQKVTTV</sequence>
<protein>
    <submittedName>
        <fullName evidence="3">Monocarboxylate transporter 12-like</fullName>
    </submittedName>
</protein>
<keyword evidence="1" id="KW-0812">Transmembrane</keyword>
<feature type="transmembrane region" description="Helical" evidence="1">
    <location>
        <begin position="170"/>
        <end position="194"/>
    </location>
</feature>
<gene>
    <name evidence="3" type="primary">LOC100374433</name>
</gene>
<dbReference type="InterPro" id="IPR011701">
    <property type="entry name" value="MFS"/>
</dbReference>
<evidence type="ECO:0000313" key="3">
    <source>
        <dbReference type="RefSeq" id="XP_006820289.1"/>
    </source>
</evidence>
<evidence type="ECO:0000313" key="2">
    <source>
        <dbReference type="Proteomes" id="UP000694865"/>
    </source>
</evidence>
<dbReference type="PANTHER" id="PTHR11360:SF284">
    <property type="entry name" value="EG:103B4.3 PROTEIN-RELATED"/>
    <property type="match status" value="1"/>
</dbReference>
<feature type="transmembrane region" description="Helical" evidence="1">
    <location>
        <begin position="206"/>
        <end position="224"/>
    </location>
</feature>
<accession>A0ABM0MJU8</accession>
<keyword evidence="1" id="KW-0472">Membrane</keyword>
<feature type="transmembrane region" description="Helical" evidence="1">
    <location>
        <begin position="327"/>
        <end position="351"/>
    </location>
</feature>
<feature type="transmembrane region" description="Helical" evidence="1">
    <location>
        <begin position="261"/>
        <end position="286"/>
    </location>
</feature>
<feature type="transmembrane region" description="Helical" evidence="1">
    <location>
        <begin position="298"/>
        <end position="321"/>
    </location>
</feature>
<dbReference type="Pfam" id="PF07690">
    <property type="entry name" value="MFS_1"/>
    <property type="match status" value="1"/>
</dbReference>
<name>A0ABM0MJU8_SACKO</name>
<feature type="transmembrane region" description="Helical" evidence="1">
    <location>
        <begin position="34"/>
        <end position="53"/>
    </location>
</feature>
<dbReference type="Gene3D" id="1.20.1250.20">
    <property type="entry name" value="MFS general substrate transporter like domains"/>
    <property type="match status" value="1"/>
</dbReference>
<reference evidence="3" key="1">
    <citation type="submission" date="2025-08" db="UniProtKB">
        <authorList>
            <consortium name="RefSeq"/>
        </authorList>
    </citation>
    <scope>IDENTIFICATION</scope>
    <source>
        <tissue evidence="3">Testes</tissue>
    </source>
</reference>
<dbReference type="PANTHER" id="PTHR11360">
    <property type="entry name" value="MONOCARBOXYLATE TRANSPORTER"/>
    <property type="match status" value="1"/>
</dbReference>
<keyword evidence="2" id="KW-1185">Reference proteome</keyword>
<organism evidence="2 3">
    <name type="scientific">Saccoglossus kowalevskii</name>
    <name type="common">Acorn worm</name>
    <dbReference type="NCBI Taxonomy" id="10224"/>
    <lineage>
        <taxon>Eukaryota</taxon>
        <taxon>Metazoa</taxon>
        <taxon>Hemichordata</taxon>
        <taxon>Enteropneusta</taxon>
        <taxon>Harrimaniidae</taxon>
        <taxon>Saccoglossus</taxon>
    </lineage>
</organism>
<dbReference type="SUPFAM" id="SSF103473">
    <property type="entry name" value="MFS general substrate transporter"/>
    <property type="match status" value="1"/>
</dbReference>
<dbReference type="GeneID" id="100374433"/>
<dbReference type="InterPro" id="IPR036259">
    <property type="entry name" value="MFS_trans_sf"/>
</dbReference>
<dbReference type="Proteomes" id="UP000694865">
    <property type="component" value="Unplaced"/>
</dbReference>